<keyword evidence="4" id="KW-1185">Reference proteome</keyword>
<reference evidence="3 4" key="1">
    <citation type="submission" date="2016-08" db="EMBL/GenBank/DDBJ databases">
        <title>Genome sequence of Clavibacter michiganensis subsp. michiganensis strain CASJ007.</title>
        <authorList>
            <person name="Thapa S.P."/>
            <person name="Coaker G."/>
        </authorList>
    </citation>
    <scope>NUCLEOTIDE SEQUENCE [LARGE SCALE GENOMIC DNA]</scope>
    <source>
        <strain evidence="3">CASJ007</strain>
    </source>
</reference>
<dbReference type="Proteomes" id="UP000195062">
    <property type="component" value="Unassembled WGS sequence"/>
</dbReference>
<proteinExistence type="predicted"/>
<organism evidence="3 4">
    <name type="scientific">Clavibacter michiganensis subsp. michiganensis</name>
    <dbReference type="NCBI Taxonomy" id="33013"/>
    <lineage>
        <taxon>Bacteria</taxon>
        <taxon>Bacillati</taxon>
        <taxon>Actinomycetota</taxon>
        <taxon>Actinomycetes</taxon>
        <taxon>Micrococcales</taxon>
        <taxon>Microbacteriaceae</taxon>
        <taxon>Clavibacter</taxon>
    </lineage>
</organism>
<feature type="chain" id="PRO_5012377440" description="Secreted protein/lipoprotein" evidence="2">
    <location>
        <begin position="19"/>
        <end position="169"/>
    </location>
</feature>
<gene>
    <name evidence="3" type="ORF">CMMCAS07_10145</name>
</gene>
<keyword evidence="2" id="KW-0732">Signal</keyword>
<feature type="compositionally biased region" description="Basic and acidic residues" evidence="1">
    <location>
        <begin position="73"/>
        <end position="89"/>
    </location>
</feature>
<evidence type="ECO:0000256" key="2">
    <source>
        <dbReference type="SAM" id="SignalP"/>
    </source>
</evidence>
<sequence length="169" mass="18025">MAMSVAVLVSTQFLAACAASPAPAPAPAPSLTQEQQDDAAFHDVVKRYAELDANALTEDDLAALLTGNVLESEKSGLHDAREKGQRTDGEETVSGFQVTDRGLDPQGAQYMTAQVCLDVSGTRIIDSTGKDVTPERAPRLSLQAKAIKSEDDRWRISDIVRNDSVHACG</sequence>
<feature type="region of interest" description="Disordered" evidence="1">
    <location>
        <begin position="73"/>
        <end position="94"/>
    </location>
</feature>
<dbReference type="EMBL" id="MDHH01000002">
    <property type="protein sequence ID" value="OUE02367.1"/>
    <property type="molecule type" value="Genomic_DNA"/>
</dbReference>
<evidence type="ECO:0000256" key="1">
    <source>
        <dbReference type="SAM" id="MobiDB-lite"/>
    </source>
</evidence>
<protein>
    <recommendedName>
        <fullName evidence="5">Secreted protein/lipoprotein</fullName>
    </recommendedName>
</protein>
<feature type="signal peptide" evidence="2">
    <location>
        <begin position="1"/>
        <end position="18"/>
    </location>
</feature>
<comment type="caution">
    <text evidence="3">The sequence shown here is derived from an EMBL/GenBank/DDBJ whole genome shotgun (WGS) entry which is preliminary data.</text>
</comment>
<evidence type="ECO:0008006" key="5">
    <source>
        <dbReference type="Google" id="ProtNLM"/>
    </source>
</evidence>
<accession>A0A251XGT5</accession>
<evidence type="ECO:0000313" key="3">
    <source>
        <dbReference type="EMBL" id="OUE02367.1"/>
    </source>
</evidence>
<name>A0A251XGT5_CLAMM</name>
<dbReference type="AlphaFoldDB" id="A0A251XGT5"/>
<evidence type="ECO:0000313" key="4">
    <source>
        <dbReference type="Proteomes" id="UP000195062"/>
    </source>
</evidence>